<dbReference type="GO" id="GO:0007097">
    <property type="term" value="P:nuclear migration"/>
    <property type="evidence" value="ECO:0007669"/>
    <property type="project" value="TreeGrafter"/>
</dbReference>
<feature type="compositionally biased region" description="Polar residues" evidence="9">
    <location>
        <begin position="127"/>
        <end position="140"/>
    </location>
</feature>
<evidence type="ECO:0000259" key="10">
    <source>
        <dbReference type="PROSITE" id="PS51049"/>
    </source>
</evidence>
<dbReference type="GO" id="GO:0031965">
    <property type="term" value="C:nuclear membrane"/>
    <property type="evidence" value="ECO:0007669"/>
    <property type="project" value="UniProtKB-SubCell"/>
</dbReference>
<evidence type="ECO:0000256" key="2">
    <source>
        <dbReference type="ARBA" id="ARBA00008619"/>
    </source>
</evidence>
<evidence type="ECO:0000313" key="11">
    <source>
        <dbReference type="EMBL" id="RZF37943.1"/>
    </source>
</evidence>
<keyword evidence="8" id="KW-0175">Coiled coil</keyword>
<comment type="similarity">
    <text evidence="2">Belongs to the nesprin family.</text>
</comment>
<dbReference type="GO" id="GO:0048471">
    <property type="term" value="C:perinuclear region of cytoplasm"/>
    <property type="evidence" value="ECO:0007669"/>
    <property type="project" value="TreeGrafter"/>
</dbReference>
<accession>A0A482WWS5</accession>
<dbReference type="InParanoid" id="A0A482WWS5"/>
<feature type="region of interest" description="Disordered" evidence="9">
    <location>
        <begin position="674"/>
        <end position="705"/>
    </location>
</feature>
<dbReference type="PROSITE" id="PS51049">
    <property type="entry name" value="KASH"/>
    <property type="match status" value="1"/>
</dbReference>
<feature type="domain" description="KASH" evidence="10">
    <location>
        <begin position="706"/>
        <end position="761"/>
    </location>
</feature>
<feature type="region of interest" description="Disordered" evidence="9">
    <location>
        <begin position="45"/>
        <end position="71"/>
    </location>
</feature>
<keyword evidence="3 7" id="KW-0812">Transmembrane</keyword>
<gene>
    <name evidence="11" type="ORF">LSTR_LSTR005443</name>
</gene>
<evidence type="ECO:0000256" key="3">
    <source>
        <dbReference type="ARBA" id="ARBA00022692"/>
    </source>
</evidence>
<name>A0A482WWS5_LAOST</name>
<feature type="region of interest" description="Disordered" evidence="9">
    <location>
        <begin position="567"/>
        <end position="590"/>
    </location>
</feature>
<evidence type="ECO:0000256" key="4">
    <source>
        <dbReference type="ARBA" id="ARBA00022989"/>
    </source>
</evidence>
<dbReference type="GO" id="GO:0006997">
    <property type="term" value="P:nucleus organization"/>
    <property type="evidence" value="ECO:0007669"/>
    <property type="project" value="TreeGrafter"/>
</dbReference>
<feature type="topological domain" description="Cytoplasmic" evidence="7">
    <location>
        <begin position="1"/>
        <end position="714"/>
    </location>
</feature>
<dbReference type="InterPro" id="IPR012315">
    <property type="entry name" value="KASH"/>
</dbReference>
<dbReference type="EMBL" id="QKKF02022863">
    <property type="protein sequence ID" value="RZF37943.1"/>
    <property type="molecule type" value="Genomic_DNA"/>
</dbReference>
<keyword evidence="5 7" id="KW-0472">Membrane</keyword>
<dbReference type="SMART" id="SM01249">
    <property type="entry name" value="KASH"/>
    <property type="match status" value="1"/>
</dbReference>
<feature type="coiled-coil region" evidence="8">
    <location>
        <begin position="388"/>
        <end position="425"/>
    </location>
</feature>
<keyword evidence="6" id="KW-0539">Nucleus</keyword>
<evidence type="ECO:0000256" key="5">
    <source>
        <dbReference type="ARBA" id="ARBA00023136"/>
    </source>
</evidence>
<proteinExistence type="inferred from homology"/>
<dbReference type="STRING" id="195883.A0A482WWS5"/>
<feature type="topological domain" description="Perinuclear space" evidence="7">
    <location>
        <begin position="736"/>
        <end position="761"/>
    </location>
</feature>
<feature type="compositionally biased region" description="Low complexity" evidence="9">
    <location>
        <begin position="571"/>
        <end position="586"/>
    </location>
</feature>
<evidence type="ECO:0000256" key="6">
    <source>
        <dbReference type="ARBA" id="ARBA00023242"/>
    </source>
</evidence>
<evidence type="ECO:0000256" key="7">
    <source>
        <dbReference type="PROSITE-ProRule" id="PRU00385"/>
    </source>
</evidence>
<evidence type="ECO:0000256" key="1">
    <source>
        <dbReference type="ARBA" id="ARBA00004126"/>
    </source>
</evidence>
<dbReference type="AlphaFoldDB" id="A0A482WWS5"/>
<dbReference type="GO" id="GO:0007010">
    <property type="term" value="P:cytoskeleton organization"/>
    <property type="evidence" value="ECO:0007669"/>
    <property type="project" value="TreeGrafter"/>
</dbReference>
<organism evidence="11 12">
    <name type="scientific">Laodelphax striatellus</name>
    <name type="common">Small brown planthopper</name>
    <name type="synonym">Delphax striatella</name>
    <dbReference type="NCBI Taxonomy" id="195883"/>
    <lineage>
        <taxon>Eukaryota</taxon>
        <taxon>Metazoa</taxon>
        <taxon>Ecdysozoa</taxon>
        <taxon>Arthropoda</taxon>
        <taxon>Hexapoda</taxon>
        <taxon>Insecta</taxon>
        <taxon>Pterygota</taxon>
        <taxon>Neoptera</taxon>
        <taxon>Paraneoptera</taxon>
        <taxon>Hemiptera</taxon>
        <taxon>Auchenorrhyncha</taxon>
        <taxon>Fulgoroidea</taxon>
        <taxon>Delphacidae</taxon>
        <taxon>Criomorphinae</taxon>
        <taxon>Laodelphax</taxon>
    </lineage>
</organism>
<dbReference type="OrthoDB" id="6433614at2759"/>
<dbReference type="SMR" id="A0A482WWS5"/>
<keyword evidence="12" id="KW-1185">Reference proteome</keyword>
<dbReference type="GO" id="GO:0019894">
    <property type="term" value="F:kinesin binding"/>
    <property type="evidence" value="ECO:0007669"/>
    <property type="project" value="TreeGrafter"/>
</dbReference>
<dbReference type="Pfam" id="PF10541">
    <property type="entry name" value="KASH"/>
    <property type="match status" value="1"/>
</dbReference>
<sequence>MVPNSPEHTKVVMRLKRREGIQVRPWSVSGISQLLANSSAGQLSHSTSESALHQLSKSPQTSVHGTLSSSTVEEANTIMAQDGSGGGYSSNSLRRRKLKLRKRNAGRKSDSGSDGVSQMLVEPGSPLRSNTILRRAATNSGTETEEECGEEGGVAGGGGGGGVASKAATRAVRRKLMALPAFKLGPTLGVVTNFSSVSAGDKVVSADSSFSEQAWDSYQEKYMSEAYSEETADPETARRLLDFGDDYRNFIDSQSDCASSFGRPLHRRARLPPAEDSSIMDSDSDEMDDIHRMMHQSNSQFLSCEQFVNREASKSAPQFILTSKLDDVIATGLKNIDCLRKMVEFIEESDKIVSPQECREIRLLIERWEALKSKTEDLQRMCSLQIEMASCRDGLSELNNRLTQLEKDLDDQDELQQRIKLVKNESTSLRDMKTQLMQLKTAVHRYLSDTGNTASAVLKEEVAELFRQWEEASQRVKQQLSTLQSLSDAWQQFEVHLSELQLALRGDHKTMLMLDTALKGGTVSSDVATSVRVVAKVLSEKQDGCNEDGSLVLNDSSIVVLASQGVGTAEGSGSLSDSGISDSGSDQEMSEREKRLAMLRRLARQLEAELSQHWPGSKAINDFKKQIWNIENELKDLQQTCRQLIVRTAECAEAKVARKSLPLDFPNSTVDVAPRILSSRQSDKRQGSTENLGLGDPDDPEPGRPNSWLWRVMRAALPFQMAIMAIFCVACLLEPNCCDNINNLNLSFSPQLRYYNGPPPV</sequence>
<comment type="caution">
    <text evidence="11">The sequence shown here is derived from an EMBL/GenBank/DDBJ whole genome shotgun (WGS) entry which is preliminary data.</text>
</comment>
<reference evidence="11 12" key="1">
    <citation type="journal article" date="2017" name="Gigascience">
        <title>Genome sequence of the small brown planthopper, Laodelphax striatellus.</title>
        <authorList>
            <person name="Zhu J."/>
            <person name="Jiang F."/>
            <person name="Wang X."/>
            <person name="Yang P."/>
            <person name="Bao Y."/>
            <person name="Zhao W."/>
            <person name="Wang W."/>
            <person name="Lu H."/>
            <person name="Wang Q."/>
            <person name="Cui N."/>
            <person name="Li J."/>
            <person name="Chen X."/>
            <person name="Luo L."/>
            <person name="Yu J."/>
            <person name="Kang L."/>
            <person name="Cui F."/>
        </authorList>
    </citation>
    <scope>NUCLEOTIDE SEQUENCE [LARGE SCALE GENOMIC DNA]</scope>
    <source>
        <strain evidence="11">Lst14</strain>
    </source>
</reference>
<feature type="compositionally biased region" description="Gly residues" evidence="9">
    <location>
        <begin position="151"/>
        <end position="163"/>
    </location>
</feature>
<evidence type="ECO:0000256" key="8">
    <source>
        <dbReference type="SAM" id="Coils"/>
    </source>
</evidence>
<feature type="region of interest" description="Disordered" evidence="9">
    <location>
        <begin position="100"/>
        <end position="164"/>
    </location>
</feature>
<evidence type="ECO:0000313" key="12">
    <source>
        <dbReference type="Proteomes" id="UP000291343"/>
    </source>
</evidence>
<dbReference type="PANTHER" id="PTHR21524:SF5">
    <property type="entry name" value="SPECTRIN REPEAT CONTAINING NUCLEAR ENVELOPE PROTEIN 2"/>
    <property type="match status" value="1"/>
</dbReference>
<dbReference type="Proteomes" id="UP000291343">
    <property type="component" value="Unassembled WGS sequence"/>
</dbReference>
<comment type="subcellular location">
    <subcellularLocation>
        <location evidence="1">Nucleus membrane</location>
    </subcellularLocation>
</comment>
<evidence type="ECO:0000256" key="9">
    <source>
        <dbReference type="SAM" id="MobiDB-lite"/>
    </source>
</evidence>
<keyword evidence="4" id="KW-1133">Transmembrane helix</keyword>
<protein>
    <recommendedName>
        <fullName evidence="10">KASH domain-containing protein</fullName>
    </recommendedName>
</protein>
<dbReference type="PANTHER" id="PTHR21524">
    <property type="entry name" value="SPECTRIN REPEAT CONTAINING NUCLEAR ENVELOPE PROTEIN 2"/>
    <property type="match status" value="1"/>
</dbReference>